<feature type="transmembrane region" description="Helical" evidence="1">
    <location>
        <begin position="65"/>
        <end position="85"/>
    </location>
</feature>
<protein>
    <submittedName>
        <fullName evidence="2">Uncharacterized protein</fullName>
    </submittedName>
</protein>
<evidence type="ECO:0000313" key="3">
    <source>
        <dbReference type="Proteomes" id="UP000290759"/>
    </source>
</evidence>
<evidence type="ECO:0000256" key="1">
    <source>
        <dbReference type="SAM" id="Phobius"/>
    </source>
</evidence>
<dbReference type="RefSeq" id="WP_129229909.1">
    <property type="nucleotide sequence ID" value="NZ_QYBB01000079.1"/>
</dbReference>
<evidence type="ECO:0000313" key="2">
    <source>
        <dbReference type="EMBL" id="RYC29014.1"/>
    </source>
</evidence>
<reference evidence="2 3" key="1">
    <citation type="submission" date="2018-12" db="EMBL/GenBank/DDBJ databases">
        <authorList>
            <person name="Grouzdev D.S."/>
            <person name="Krutkina M.S."/>
        </authorList>
    </citation>
    <scope>NUCLEOTIDE SEQUENCE [LARGE SCALE GENOMIC DNA]</scope>
    <source>
        <strain evidence="2 3">RmlP026</strain>
    </source>
</reference>
<gene>
    <name evidence="2" type="ORF">D3273_26225</name>
</gene>
<keyword evidence="3" id="KW-1185">Reference proteome</keyword>
<dbReference type="OrthoDB" id="8368563at2"/>
<keyword evidence="1" id="KW-1133">Transmembrane helix</keyword>
<proteinExistence type="predicted"/>
<comment type="caution">
    <text evidence="2">The sequence shown here is derived from an EMBL/GenBank/DDBJ whole genome shotgun (WGS) entry which is preliminary data.</text>
</comment>
<reference evidence="2 3" key="2">
    <citation type="submission" date="2019-02" db="EMBL/GenBank/DDBJ databases">
        <title>'Lichenibacterium ramalinii' gen. nov. sp. nov., 'Lichenibacterium minor' gen. nov. sp. nov.</title>
        <authorList>
            <person name="Pankratov T."/>
        </authorList>
    </citation>
    <scope>NUCLEOTIDE SEQUENCE [LARGE SCALE GENOMIC DNA]</scope>
    <source>
        <strain evidence="2 3">RmlP026</strain>
    </source>
</reference>
<keyword evidence="1" id="KW-0472">Membrane</keyword>
<dbReference type="EMBL" id="QYBB01000079">
    <property type="protein sequence ID" value="RYC29014.1"/>
    <property type="molecule type" value="Genomic_DNA"/>
</dbReference>
<organism evidence="2 3">
    <name type="scientific">Lichenibacterium minor</name>
    <dbReference type="NCBI Taxonomy" id="2316528"/>
    <lineage>
        <taxon>Bacteria</taxon>
        <taxon>Pseudomonadati</taxon>
        <taxon>Pseudomonadota</taxon>
        <taxon>Alphaproteobacteria</taxon>
        <taxon>Hyphomicrobiales</taxon>
        <taxon>Lichenihabitantaceae</taxon>
        <taxon>Lichenibacterium</taxon>
    </lineage>
</organism>
<sequence length="183" mass="20690">MSDNSSPDRGDIHSRVTVVERDLNRLSETMSREFADVRKDGEGRHLDLKGMIQGLAATQAERAKVPWQAIGVVVGILVGAGGLLYTPVKERQSEMQEQIHDRVTRNEFLTTLTSIGARRDDAQRTMEGRVGRVEQDVDHLTNAVVPRGELETHWADQRDRDSAFQRELDALVRPQLPYQPTRH</sequence>
<accession>A0A4V1RTV9</accession>
<dbReference type="Proteomes" id="UP000290759">
    <property type="component" value="Unassembled WGS sequence"/>
</dbReference>
<keyword evidence="1" id="KW-0812">Transmembrane</keyword>
<name>A0A4V1RTV9_9HYPH</name>
<dbReference type="AlphaFoldDB" id="A0A4V1RTV9"/>